<dbReference type="PRINTS" id="PR00947">
    <property type="entry name" value="CUTICLE"/>
</dbReference>
<evidence type="ECO:0000256" key="3">
    <source>
        <dbReference type="SAM" id="MobiDB-lite"/>
    </source>
</evidence>
<dbReference type="STRING" id="7370.A0A1I8MEG0"/>
<dbReference type="InterPro" id="IPR051217">
    <property type="entry name" value="Insect_Cuticle_Struc_Prot"/>
</dbReference>
<dbReference type="eggNOG" id="ENOG502TDXQ">
    <property type="taxonomic scope" value="Eukaryota"/>
</dbReference>
<dbReference type="GO" id="GO:0031012">
    <property type="term" value="C:extracellular matrix"/>
    <property type="evidence" value="ECO:0007669"/>
    <property type="project" value="TreeGrafter"/>
</dbReference>
<dbReference type="KEGG" id="mde:101887419"/>
<evidence type="ECO:0000256" key="4">
    <source>
        <dbReference type="SAM" id="SignalP"/>
    </source>
</evidence>
<evidence type="ECO:0008006" key="6">
    <source>
        <dbReference type="Google" id="ProtNLM"/>
    </source>
</evidence>
<feature type="region of interest" description="Disordered" evidence="3">
    <location>
        <begin position="40"/>
        <end position="59"/>
    </location>
</feature>
<dbReference type="RefSeq" id="XP_005188989.2">
    <property type="nucleotide sequence ID" value="XM_005188932.3"/>
</dbReference>
<organism evidence="5">
    <name type="scientific">Musca domestica</name>
    <name type="common">House fly</name>
    <dbReference type="NCBI Taxonomy" id="7370"/>
    <lineage>
        <taxon>Eukaryota</taxon>
        <taxon>Metazoa</taxon>
        <taxon>Ecdysozoa</taxon>
        <taxon>Arthropoda</taxon>
        <taxon>Hexapoda</taxon>
        <taxon>Insecta</taxon>
        <taxon>Pterygota</taxon>
        <taxon>Neoptera</taxon>
        <taxon>Endopterygota</taxon>
        <taxon>Diptera</taxon>
        <taxon>Brachycera</taxon>
        <taxon>Muscomorpha</taxon>
        <taxon>Muscoidea</taxon>
        <taxon>Muscidae</taxon>
        <taxon>Musca</taxon>
    </lineage>
</organism>
<gene>
    <name evidence="5" type="primary">101887419</name>
</gene>
<dbReference type="VEuPathDB" id="VectorBase:MDOMA2_006474"/>
<evidence type="ECO:0000256" key="2">
    <source>
        <dbReference type="PROSITE-ProRule" id="PRU00497"/>
    </source>
</evidence>
<evidence type="ECO:0000256" key="1">
    <source>
        <dbReference type="ARBA" id="ARBA00022460"/>
    </source>
</evidence>
<feature type="compositionally biased region" description="Basic and acidic residues" evidence="3">
    <location>
        <begin position="45"/>
        <end position="57"/>
    </location>
</feature>
<feature type="chain" id="PRO_5044560241" description="Cuticle protein" evidence="4">
    <location>
        <begin position="22"/>
        <end position="237"/>
    </location>
</feature>
<reference evidence="5" key="1">
    <citation type="submission" date="2020-05" db="UniProtKB">
        <authorList>
            <consortium name="EnsemblMetazoa"/>
        </authorList>
    </citation>
    <scope>IDENTIFICATION</scope>
    <source>
        <strain evidence="5">Aabys</strain>
    </source>
</reference>
<dbReference type="InterPro" id="IPR000618">
    <property type="entry name" value="Insect_cuticle"/>
</dbReference>
<dbReference type="Pfam" id="PF00379">
    <property type="entry name" value="Chitin_bind_4"/>
    <property type="match status" value="1"/>
</dbReference>
<dbReference type="GO" id="GO:0005615">
    <property type="term" value="C:extracellular space"/>
    <property type="evidence" value="ECO:0007669"/>
    <property type="project" value="TreeGrafter"/>
</dbReference>
<keyword evidence="4" id="KW-0732">Signal</keyword>
<dbReference type="OrthoDB" id="7394989at2759"/>
<name>A0A1I8MEG0_MUSDO</name>
<accession>A0A1I8MEG0</accession>
<dbReference type="AlphaFoldDB" id="A0A1I8MEG0"/>
<dbReference type="PANTHER" id="PTHR12236">
    <property type="entry name" value="STRUCTURAL CONTITUENT OF CUTICLE"/>
    <property type="match status" value="1"/>
</dbReference>
<feature type="signal peptide" evidence="4">
    <location>
        <begin position="1"/>
        <end position="21"/>
    </location>
</feature>
<dbReference type="PANTHER" id="PTHR12236:SF75">
    <property type="entry name" value="CUTICULAR PROTEIN 62BB, ISOFORM A"/>
    <property type="match status" value="1"/>
</dbReference>
<dbReference type="GO" id="GO:0042302">
    <property type="term" value="F:structural constituent of cuticle"/>
    <property type="evidence" value="ECO:0007669"/>
    <property type="project" value="UniProtKB-UniRule"/>
</dbReference>
<dbReference type="PROSITE" id="PS51155">
    <property type="entry name" value="CHIT_BIND_RR_2"/>
    <property type="match status" value="1"/>
</dbReference>
<dbReference type="VEuPathDB" id="VectorBase:MDOA004063"/>
<keyword evidence="1 2" id="KW-0193">Cuticle</keyword>
<dbReference type="EnsemblMetazoa" id="MDOA004063-RA">
    <property type="protein sequence ID" value="MDOA004063-PA"/>
    <property type="gene ID" value="MDOA004063"/>
</dbReference>
<sequence length="237" mass="26149">MQFKFIVFVTVLAFASAGVLPENFEQNDPHPNYEFSYSVDDQESGDVKSQQENRDGENVQGQYTINDADGYKRIVDYSVSGESGFRAMVRRERLNDNVEHVTKQAPAKPLSVKENLIKPVVPAKPLVKKPVVQAPAYLRTTVVHQPALYHAPAPVVHLAPSTHHHHIVHAAPVTTTVLKSSPTVITTHHHSPAVVHHHTPAVVRAAVVHHAPTTATLVHHHAPAVATPHHVSYVHYH</sequence>
<evidence type="ECO:0000313" key="5">
    <source>
        <dbReference type="EnsemblMetazoa" id="MDOA004063-PA"/>
    </source>
</evidence>
<protein>
    <recommendedName>
        <fullName evidence="6">Cuticle protein</fullName>
    </recommendedName>
</protein>
<proteinExistence type="predicted"/>